<feature type="transmembrane region" description="Helical" evidence="1">
    <location>
        <begin position="113"/>
        <end position="131"/>
    </location>
</feature>
<gene>
    <name evidence="2" type="ORF">QNI29_18945</name>
</gene>
<dbReference type="EMBL" id="CP126446">
    <property type="protein sequence ID" value="WIF97777.1"/>
    <property type="molecule type" value="Genomic_DNA"/>
</dbReference>
<proteinExistence type="predicted"/>
<dbReference type="Proteomes" id="UP001236652">
    <property type="component" value="Chromosome"/>
</dbReference>
<accession>A0ABY8UW99</accession>
<feature type="transmembrane region" description="Helical" evidence="1">
    <location>
        <begin position="137"/>
        <end position="158"/>
    </location>
</feature>
<keyword evidence="1" id="KW-0472">Membrane</keyword>
<evidence type="ECO:0000313" key="3">
    <source>
        <dbReference type="Proteomes" id="UP001236652"/>
    </source>
</evidence>
<keyword evidence="3" id="KW-1185">Reference proteome</keyword>
<protein>
    <submittedName>
        <fullName evidence="2">Uncharacterized protein</fullName>
    </submittedName>
</protein>
<reference evidence="2 3" key="1">
    <citation type="submission" date="2023-05" db="EMBL/GenBank/DDBJ databases">
        <title>Comparative genomics reveals the evidence of polycyclic aromatic hydrocarbons degradation in moderately halophilic genus Pontibacillus.</title>
        <authorList>
            <person name="Yang H."/>
            <person name="Qian Z."/>
        </authorList>
    </citation>
    <scope>NUCLEOTIDE SEQUENCE [LARGE SCALE GENOMIC DNA]</scope>
    <source>
        <strain evidence="3">HN14</strain>
    </source>
</reference>
<keyword evidence="1" id="KW-1133">Transmembrane helix</keyword>
<evidence type="ECO:0000256" key="1">
    <source>
        <dbReference type="SAM" id="Phobius"/>
    </source>
</evidence>
<evidence type="ECO:0000313" key="2">
    <source>
        <dbReference type="EMBL" id="WIF97777.1"/>
    </source>
</evidence>
<organism evidence="2 3">
    <name type="scientific">Pontibacillus chungwhensis</name>
    <dbReference type="NCBI Taxonomy" id="265426"/>
    <lineage>
        <taxon>Bacteria</taxon>
        <taxon>Bacillati</taxon>
        <taxon>Bacillota</taxon>
        <taxon>Bacilli</taxon>
        <taxon>Bacillales</taxon>
        <taxon>Bacillaceae</taxon>
        <taxon>Pontibacillus</taxon>
    </lineage>
</organism>
<sequence length="365" mass="41846">MKEIDQKITAIYKMLADEKVNYSQDMLTVVFGLTGGLLALVGLISIFVSLNSQHMIQKLREVMWGIMDIPTKYNTYDSGEIYKEFRDKFRIYEQIFDKQGTDFTNTILRVTGFTLYFTVFVWLVLGVSYLYESKFQLYKLFLIGLPILVATLIILGFARLLSNLSDYRVVSKLPKPSEFLSGKLTFNKEKDSAEVFSVYIAAILSKVYLKTCTTSKSYKLAVGLPFKFTEMEIKVEFYKGEKNENLTYHQSNYFEGYTQISRSNKPVYDDINSPSELEFVEVQKFHWHWINAEVFHPNPVILVTFIGEQGSVQVQYAFNIEELNEVASIDNANKGEGRTQPITALFPTVVNEVENNITSGSLLNN</sequence>
<keyword evidence="1" id="KW-0812">Transmembrane</keyword>
<feature type="transmembrane region" description="Helical" evidence="1">
    <location>
        <begin position="26"/>
        <end position="50"/>
    </location>
</feature>
<name>A0ABY8UW99_9BACI</name>
<dbReference type="RefSeq" id="WP_231417838.1">
    <property type="nucleotide sequence ID" value="NZ_CP126446.1"/>
</dbReference>